<dbReference type="Proteomes" id="UP000694548">
    <property type="component" value="Chromosome sgr04"/>
</dbReference>
<organism evidence="15 16">
    <name type="scientific">Nothobranchius furzeri</name>
    <name type="common">Turquoise killifish</name>
    <dbReference type="NCBI Taxonomy" id="105023"/>
    <lineage>
        <taxon>Eukaryota</taxon>
        <taxon>Metazoa</taxon>
        <taxon>Chordata</taxon>
        <taxon>Craniata</taxon>
        <taxon>Vertebrata</taxon>
        <taxon>Euteleostomi</taxon>
        <taxon>Actinopterygii</taxon>
        <taxon>Neopterygii</taxon>
        <taxon>Teleostei</taxon>
        <taxon>Neoteleostei</taxon>
        <taxon>Acanthomorphata</taxon>
        <taxon>Ovalentaria</taxon>
        <taxon>Atherinomorphae</taxon>
        <taxon>Cyprinodontiformes</taxon>
        <taxon>Nothobranchiidae</taxon>
        <taxon>Nothobranchius</taxon>
    </lineage>
</organism>
<dbReference type="GO" id="GO:0006508">
    <property type="term" value="P:proteolysis"/>
    <property type="evidence" value="ECO:0007669"/>
    <property type="project" value="UniProtKB-KW"/>
</dbReference>
<dbReference type="AlphaFoldDB" id="A0A8C6LR74"/>
<feature type="signal peptide" evidence="13">
    <location>
        <begin position="1"/>
        <end position="20"/>
    </location>
</feature>
<dbReference type="GO" id="GO:0008270">
    <property type="term" value="F:zinc ion binding"/>
    <property type="evidence" value="ECO:0007669"/>
    <property type="project" value="UniProtKB-UniRule"/>
</dbReference>
<dbReference type="KEGG" id="nfu:107378082"/>
<keyword evidence="10" id="KW-0968">Cytoplasmic vesicle</keyword>
<reference evidence="15" key="2">
    <citation type="submission" date="2025-08" db="UniProtKB">
        <authorList>
            <consortium name="Ensembl"/>
        </authorList>
    </citation>
    <scope>IDENTIFICATION</scope>
</reference>
<keyword evidence="9" id="KW-0325">Glycoprotein</keyword>
<comment type="subcellular location">
    <subcellularLocation>
        <location evidence="11">Zymogen granule</location>
    </subcellularLocation>
</comment>
<dbReference type="GO" id="GO:0004222">
    <property type="term" value="F:metalloendopeptidase activity"/>
    <property type="evidence" value="ECO:0007669"/>
    <property type="project" value="UniProtKB-UniRule"/>
</dbReference>
<evidence type="ECO:0000256" key="12">
    <source>
        <dbReference type="PROSITE-ProRule" id="PRU01211"/>
    </source>
</evidence>
<evidence type="ECO:0000256" key="9">
    <source>
        <dbReference type="ARBA" id="ARBA00023180"/>
    </source>
</evidence>
<evidence type="ECO:0000256" key="13">
    <source>
        <dbReference type="RuleBase" id="RU361183"/>
    </source>
</evidence>
<dbReference type="FunFam" id="3.40.390.10:FF:000040">
    <property type="entry name" value="Metalloendopeptidase"/>
    <property type="match status" value="1"/>
</dbReference>
<evidence type="ECO:0000256" key="4">
    <source>
        <dbReference type="ARBA" id="ARBA00022801"/>
    </source>
</evidence>
<dbReference type="Gene3D" id="3.40.390.10">
    <property type="entry name" value="Collagenase (Catalytic Domain)"/>
    <property type="match status" value="1"/>
</dbReference>
<dbReference type="GO" id="GO:0042588">
    <property type="term" value="C:zymogen granule"/>
    <property type="evidence" value="ECO:0007669"/>
    <property type="project" value="UniProtKB-SubCell"/>
</dbReference>
<keyword evidence="8" id="KW-1015">Disulfide bond</keyword>
<dbReference type="PANTHER" id="PTHR10127:SF839">
    <property type="entry name" value="HATCHING ENZYME 1.2-RELATED"/>
    <property type="match status" value="1"/>
</dbReference>
<dbReference type="Ensembl" id="ENSNFUT00015023847.1">
    <property type="protein sequence ID" value="ENSNFUP00015022805.1"/>
    <property type="gene ID" value="ENSNFUG00015011018.1"/>
</dbReference>
<feature type="domain" description="Peptidase M12A" evidence="14">
    <location>
        <begin position="70"/>
        <end position="270"/>
    </location>
</feature>
<evidence type="ECO:0000259" key="14">
    <source>
        <dbReference type="PROSITE" id="PS51864"/>
    </source>
</evidence>
<keyword evidence="4 12" id="KW-0378">Hydrolase</keyword>
<evidence type="ECO:0000313" key="16">
    <source>
        <dbReference type="Proteomes" id="UP000694548"/>
    </source>
</evidence>
<evidence type="ECO:0000256" key="5">
    <source>
        <dbReference type="ARBA" id="ARBA00022833"/>
    </source>
</evidence>
<protein>
    <recommendedName>
        <fullName evidence="13">Metalloendopeptidase</fullName>
        <ecNumber evidence="13">3.4.24.-</ecNumber>
    </recommendedName>
</protein>
<comment type="caution">
    <text evidence="12">Lacks conserved residue(s) required for the propagation of feature annotation.</text>
</comment>
<evidence type="ECO:0000256" key="11">
    <source>
        <dbReference type="ARBA" id="ARBA00024324"/>
    </source>
</evidence>
<dbReference type="EC" id="3.4.24.-" evidence="13"/>
<evidence type="ECO:0000256" key="2">
    <source>
        <dbReference type="ARBA" id="ARBA00022723"/>
    </source>
</evidence>
<dbReference type="Pfam" id="PF01400">
    <property type="entry name" value="Astacin"/>
    <property type="match status" value="1"/>
</dbReference>
<accession>A0A8C6LR74</accession>
<comment type="cofactor">
    <cofactor evidence="12 13">
        <name>Zn(2+)</name>
        <dbReference type="ChEBI" id="CHEBI:29105"/>
    </cofactor>
    <text evidence="12 13">Binds 1 zinc ion per subunit.</text>
</comment>
<feature type="binding site" evidence="12">
    <location>
        <position position="180"/>
    </location>
    <ligand>
        <name>Zn(2+)</name>
        <dbReference type="ChEBI" id="CHEBI:29105"/>
        <note>catalytic</note>
    </ligand>
</feature>
<feature type="binding site" evidence="12">
    <location>
        <position position="174"/>
    </location>
    <ligand>
        <name>Zn(2+)</name>
        <dbReference type="ChEBI" id="CHEBI:29105"/>
        <note>catalytic</note>
    </ligand>
</feature>
<keyword evidence="6 12" id="KW-0482">Metalloprotease</keyword>
<name>A0A8C6LR74_NOTFU</name>
<evidence type="ECO:0000256" key="6">
    <source>
        <dbReference type="ARBA" id="ARBA00023049"/>
    </source>
</evidence>
<reference evidence="15" key="1">
    <citation type="submission" date="2014-08" db="EMBL/GenBank/DDBJ databases">
        <authorList>
            <person name="Senf B."/>
            <person name="Petzold A."/>
            <person name="Downie B.R."/>
            <person name="Koch P."/>
            <person name="Platzer M."/>
        </authorList>
    </citation>
    <scope>NUCLEOTIDE SEQUENCE [LARGE SCALE GENOMIC DNA]</scope>
    <source>
        <strain evidence="15">GRZ</strain>
    </source>
</reference>
<sequence length="274" mass="31437">MERNTKVSLLLLLLAGICKAHNGNDHDGENEHPVSDSNTQEDISTTILRMNNASMDNLFEGDILIPKTRNALKCFSKQYSCFWKKFPNGYVEVPFTLSDRYAEDEKNAIRIAMRGIEARTCIRFVDHKRERAFLSIQPKPGCFSLVGRVGEQQLVSLQRFGCIANGIIQHELLHSLGFYHEHTRSDRDNYVRINWNNIMESAGVNFRKMNTDNLNTPYDYSSVMHYGRTAFGIRRAETITPIPNPNVPIGQRVGMSEMDFFRVNTLYKCSRYLG</sequence>
<dbReference type="GeneTree" id="ENSGT00940000161051"/>
<dbReference type="SMART" id="SM00235">
    <property type="entry name" value="ZnMc"/>
    <property type="match status" value="1"/>
</dbReference>
<feature type="binding site" evidence="12">
    <location>
        <position position="170"/>
    </location>
    <ligand>
        <name>Zn(2+)</name>
        <dbReference type="ChEBI" id="CHEBI:29105"/>
        <note>catalytic</note>
    </ligand>
</feature>
<dbReference type="PANTHER" id="PTHR10127">
    <property type="entry name" value="DISCOIDIN, CUB, EGF, LAMININ , AND ZINC METALLOPROTEASE DOMAIN CONTAINING"/>
    <property type="match status" value="1"/>
</dbReference>
<dbReference type="PRINTS" id="PR00480">
    <property type="entry name" value="ASTACIN"/>
</dbReference>
<keyword evidence="5 12" id="KW-0862">Zinc</keyword>
<feature type="active site" evidence="12">
    <location>
        <position position="171"/>
    </location>
</feature>
<evidence type="ECO:0000256" key="1">
    <source>
        <dbReference type="ARBA" id="ARBA00022670"/>
    </source>
</evidence>
<reference evidence="15" key="3">
    <citation type="submission" date="2025-09" db="UniProtKB">
        <authorList>
            <consortium name="Ensembl"/>
        </authorList>
    </citation>
    <scope>IDENTIFICATION</scope>
</reference>
<keyword evidence="16" id="KW-1185">Reference proteome</keyword>
<dbReference type="InterPro" id="IPR006026">
    <property type="entry name" value="Peptidase_Metallo"/>
</dbReference>
<keyword evidence="2 12" id="KW-0479">Metal-binding</keyword>
<dbReference type="OrthoDB" id="291007at2759"/>
<feature type="chain" id="PRO_5034809801" description="Metalloendopeptidase" evidence="13">
    <location>
        <begin position="21"/>
        <end position="274"/>
    </location>
</feature>
<evidence type="ECO:0000256" key="3">
    <source>
        <dbReference type="ARBA" id="ARBA00022729"/>
    </source>
</evidence>
<keyword evidence="7" id="KW-0865">Zymogen</keyword>
<evidence type="ECO:0000256" key="7">
    <source>
        <dbReference type="ARBA" id="ARBA00023145"/>
    </source>
</evidence>
<dbReference type="PROSITE" id="PS51864">
    <property type="entry name" value="ASTACIN"/>
    <property type="match status" value="1"/>
</dbReference>
<keyword evidence="3 13" id="KW-0732">Signal</keyword>
<keyword evidence="1 12" id="KW-0645">Protease</keyword>
<evidence type="ECO:0000313" key="15">
    <source>
        <dbReference type="Ensembl" id="ENSNFUP00015022805.1"/>
    </source>
</evidence>
<gene>
    <name evidence="15" type="primary">LOC107378082</name>
</gene>
<dbReference type="InterPro" id="IPR024079">
    <property type="entry name" value="MetalloPept_cat_dom_sf"/>
</dbReference>
<evidence type="ECO:0000256" key="8">
    <source>
        <dbReference type="ARBA" id="ARBA00023157"/>
    </source>
</evidence>
<dbReference type="GeneID" id="107378082"/>
<proteinExistence type="predicted"/>
<dbReference type="RefSeq" id="XP_015803588.1">
    <property type="nucleotide sequence ID" value="XM_015948102.3"/>
</dbReference>
<dbReference type="InterPro" id="IPR001506">
    <property type="entry name" value="Peptidase_M12A"/>
</dbReference>
<dbReference type="SUPFAM" id="SSF55486">
    <property type="entry name" value="Metalloproteases ('zincins'), catalytic domain"/>
    <property type="match status" value="1"/>
</dbReference>
<dbReference type="OMA" id="NRLYKCW"/>
<evidence type="ECO:0000256" key="10">
    <source>
        <dbReference type="ARBA" id="ARBA00023329"/>
    </source>
</evidence>